<gene>
    <name evidence="7" type="ORF">CAEBREN_15371</name>
</gene>
<feature type="region of interest" description="Disordered" evidence="3">
    <location>
        <begin position="739"/>
        <end position="758"/>
    </location>
</feature>
<evidence type="ECO:0000256" key="3">
    <source>
        <dbReference type="SAM" id="MobiDB-lite"/>
    </source>
</evidence>
<dbReference type="InterPro" id="IPR011009">
    <property type="entry name" value="Kinase-like_dom_sf"/>
</dbReference>
<dbReference type="Proteomes" id="UP000008068">
    <property type="component" value="Unassembled WGS sequence"/>
</dbReference>
<dbReference type="AlphaFoldDB" id="G0P2P3"/>
<keyword evidence="8" id="KW-1185">Reference proteome</keyword>
<keyword evidence="2" id="KW-0067">ATP-binding</keyword>
<dbReference type="EMBL" id="GL380029">
    <property type="protein sequence ID" value="EGT43345.1"/>
    <property type="molecule type" value="Genomic_DNA"/>
</dbReference>
<dbReference type="InterPro" id="IPR001245">
    <property type="entry name" value="Ser-Thr/Tyr_kinase_cat_dom"/>
</dbReference>
<evidence type="ECO:0000256" key="4">
    <source>
        <dbReference type="SAM" id="Phobius"/>
    </source>
</evidence>
<feature type="signal peptide" evidence="5">
    <location>
        <begin position="1"/>
        <end position="20"/>
    </location>
</feature>
<feature type="domain" description="Protein kinase" evidence="6">
    <location>
        <begin position="602"/>
        <end position="920"/>
    </location>
</feature>
<keyword evidence="4" id="KW-0472">Membrane</keyword>
<dbReference type="InterPro" id="IPR051997">
    <property type="entry name" value="STK_NEK"/>
</dbReference>
<name>G0P2P3_CAEBE</name>
<dbReference type="eggNOG" id="ENOG502RUGZ">
    <property type="taxonomic scope" value="Eukaryota"/>
</dbReference>
<feature type="chain" id="PRO_5003406212" description="Protein kinase domain-containing protein" evidence="5">
    <location>
        <begin position="21"/>
        <end position="920"/>
    </location>
</feature>
<organism evidence="8">
    <name type="scientific">Caenorhabditis brenneri</name>
    <name type="common">Nematode worm</name>
    <dbReference type="NCBI Taxonomy" id="135651"/>
    <lineage>
        <taxon>Eukaryota</taxon>
        <taxon>Metazoa</taxon>
        <taxon>Ecdysozoa</taxon>
        <taxon>Nematoda</taxon>
        <taxon>Chromadorea</taxon>
        <taxon>Rhabditida</taxon>
        <taxon>Rhabditina</taxon>
        <taxon>Rhabditomorpha</taxon>
        <taxon>Rhabditoidea</taxon>
        <taxon>Rhabditidae</taxon>
        <taxon>Peloderinae</taxon>
        <taxon>Caenorhabditis</taxon>
    </lineage>
</organism>
<sequence length="920" mass="104387">MKLLQLLIALLTVFSTQINTEPVSTSVFGPCQNRCIKKFGEIQEQVTNIDTWYREFKVNDTDFSLCRLGCNHPEFSPLNLPEFIFGQLAYQEIASKTTDFDRENVVKSVDVLCLEKSETLENELFGKVVMVLEDGVNPLENVHLIEVIAMDLAIDDDDSVIFRDWCYSPYCNISFNAFSHAEFRIRVSTFDDYGYIGRPIASRWYDIQAFLSNGSNKMNLKNIEWNQDKAAARFEFLPATNVYIPVCSFQIEHKNILSSGSKVVDFYLDHTREILVKNLSFNQNYTMNLVGDSSDPLEINVPNCDILVGDVAMCAPPPVSAITSHWNTSSAFDSRLIIDWNYYSVLDASIDASNTNAIRTSHFQFSVHPLITPNNDKCEKYDSIRRDVPFTYRKFMFNVPDAKCNYEVEVSVFDTKRRKSESKKIKIIRINQPSFMALLPSDDLQTTIGLIVILLFLILSFFLILLFCFLKRRNRSRNSKEMRKGTVVYAYVDEVTKDIMGVRPTGGRYVPSGKTARDLEQANAFTNQLQYSLPSDSITPRPYGDIGSENPYDYIMDFHVESELSDDVFEEDICLSTPSPSIRDLPSASPMPLIAPFDDFDTLPAYTHRNFRFGNSYEMEGNTMCRMKTAVDVLRGHCFTLKYPKDYSDECRQALRKELEILRTLPAHPNCVRFDGVVIGRWDNIPYQIIGILLEDCRGGSLHNYINIVGSVLRRGGMRTPEDPAAPLTDGSPLSSGYESFVSKTDKGKQTPDGQSDTERVSNAFCRFAEQISGALEYVHRAGIVHTRVSPLHVYLSFDYNDPFDEVLSNQIVKLGDFGNSSRNLNEVIVDSTMPQPPEVINGKNYESKGDIWQFGVFLVEMSSLGVSYQVRKDIPKSGVTEFDTLPSTSLLRETAKKCLKLRSRPTATELCNIFTEKNL</sequence>
<dbReference type="InterPro" id="IPR000719">
    <property type="entry name" value="Prot_kinase_dom"/>
</dbReference>
<proteinExistence type="predicted"/>
<keyword evidence="4" id="KW-0812">Transmembrane</keyword>
<keyword evidence="5" id="KW-0732">Signal</keyword>
<protein>
    <recommendedName>
        <fullName evidence="6">Protein kinase domain-containing protein</fullName>
    </recommendedName>
</protein>
<dbReference type="OrthoDB" id="5785107at2759"/>
<evidence type="ECO:0000256" key="2">
    <source>
        <dbReference type="ARBA" id="ARBA00022840"/>
    </source>
</evidence>
<evidence type="ECO:0000313" key="8">
    <source>
        <dbReference type="Proteomes" id="UP000008068"/>
    </source>
</evidence>
<dbReference type="SUPFAM" id="SSF56112">
    <property type="entry name" value="Protein kinase-like (PK-like)"/>
    <property type="match status" value="1"/>
</dbReference>
<dbReference type="InParanoid" id="G0P2P3"/>
<dbReference type="PANTHER" id="PTHR44535:SF1">
    <property type="entry name" value="SERINE_THREONINE-PROTEIN KINASE NEK9"/>
    <property type="match status" value="1"/>
</dbReference>
<accession>G0P2P3</accession>
<dbReference type="STRING" id="135651.G0P2P3"/>
<reference evidence="8" key="1">
    <citation type="submission" date="2011-07" db="EMBL/GenBank/DDBJ databases">
        <authorList>
            <consortium name="Caenorhabditis brenneri Sequencing and Analysis Consortium"/>
            <person name="Wilson R.K."/>
        </authorList>
    </citation>
    <scope>NUCLEOTIDE SEQUENCE [LARGE SCALE GENOMIC DNA]</scope>
    <source>
        <strain evidence="8">PB2801</strain>
    </source>
</reference>
<evidence type="ECO:0000256" key="1">
    <source>
        <dbReference type="ARBA" id="ARBA00022741"/>
    </source>
</evidence>
<dbReference type="HOGENOM" id="CLU_296878_0_0_1"/>
<keyword evidence="4" id="KW-1133">Transmembrane helix</keyword>
<keyword evidence="1" id="KW-0547">Nucleotide-binding</keyword>
<dbReference type="GO" id="GO:0004672">
    <property type="term" value="F:protein kinase activity"/>
    <property type="evidence" value="ECO:0007669"/>
    <property type="project" value="InterPro"/>
</dbReference>
<dbReference type="Gene3D" id="1.10.510.10">
    <property type="entry name" value="Transferase(Phosphotransferase) domain 1"/>
    <property type="match status" value="2"/>
</dbReference>
<evidence type="ECO:0000259" key="6">
    <source>
        <dbReference type="PROSITE" id="PS50011"/>
    </source>
</evidence>
<dbReference type="PROSITE" id="PS50011">
    <property type="entry name" value="PROTEIN_KINASE_DOM"/>
    <property type="match status" value="1"/>
</dbReference>
<evidence type="ECO:0000256" key="5">
    <source>
        <dbReference type="SAM" id="SignalP"/>
    </source>
</evidence>
<evidence type="ECO:0000313" key="7">
    <source>
        <dbReference type="EMBL" id="EGT43345.1"/>
    </source>
</evidence>
<dbReference type="Pfam" id="PF07714">
    <property type="entry name" value="PK_Tyr_Ser-Thr"/>
    <property type="match status" value="1"/>
</dbReference>
<feature type="transmembrane region" description="Helical" evidence="4">
    <location>
        <begin position="448"/>
        <end position="470"/>
    </location>
</feature>
<dbReference type="GO" id="GO:0005524">
    <property type="term" value="F:ATP binding"/>
    <property type="evidence" value="ECO:0007669"/>
    <property type="project" value="UniProtKB-KW"/>
</dbReference>
<dbReference type="PANTHER" id="PTHR44535">
    <property type="entry name" value="PROTEIN CBG16200"/>
    <property type="match status" value="1"/>
</dbReference>